<sequence length="277" mass="31795">MSKRRLDWKESLKPDVTVGKKRGKINILKDETYKNENGKLTLVSSIKTKKTSTQTNTINKNNTIQECTSTLRSEICTPEMSHVEEKFQFMNNDVVPANNDTDTQKQDNENIEMTPRQLSRRLDVENLTPTFRKPDCFLAETKEVMKIITPVKLFPTPSKTHIKEAFKIIPPYDSEENEEIKHNFSNLNNITLALNEQNHEDNNGEGKFSLDLDSRQIHNEPRSENEASKDHHEIVKQCYIEGGDDIISIAEDETVSVLPRPTNETSHTVKLSISYSY</sequence>
<name>A0A8R2LXL7_BOMMO</name>
<dbReference type="KEGG" id="bmor:119628925"/>
<dbReference type="RefSeq" id="XP_037868966.1">
    <property type="nucleotide sequence ID" value="XM_038013038.2"/>
</dbReference>
<reference evidence="1" key="2">
    <citation type="submission" date="2022-06" db="UniProtKB">
        <authorList>
            <consortium name="EnsemblMetazoa"/>
        </authorList>
    </citation>
    <scope>IDENTIFICATION</scope>
    <source>
        <strain evidence="1">p50T (Dazao)</strain>
    </source>
</reference>
<keyword evidence="2" id="KW-1185">Reference proteome</keyword>
<protein>
    <submittedName>
        <fullName evidence="1">Uncharacterized protein</fullName>
    </submittedName>
</protein>
<accession>A0A8R2LXL7</accession>
<proteinExistence type="predicted"/>
<dbReference type="EnsemblMetazoa" id="XM_038013038.1">
    <property type="protein sequence ID" value="XP_037868966.1"/>
    <property type="gene ID" value="LOC119628925"/>
</dbReference>
<reference evidence="2" key="1">
    <citation type="journal article" date="2008" name="Insect Biochem. Mol. Biol.">
        <title>The genome of a lepidopteran model insect, the silkworm Bombyx mori.</title>
        <authorList>
            <consortium name="International Silkworm Genome Consortium"/>
        </authorList>
    </citation>
    <scope>NUCLEOTIDE SEQUENCE [LARGE SCALE GENOMIC DNA]</scope>
    <source>
        <strain evidence="2">p50T</strain>
    </source>
</reference>
<organism evidence="1 2">
    <name type="scientific">Bombyx mori</name>
    <name type="common">Silk moth</name>
    <dbReference type="NCBI Taxonomy" id="7091"/>
    <lineage>
        <taxon>Eukaryota</taxon>
        <taxon>Metazoa</taxon>
        <taxon>Ecdysozoa</taxon>
        <taxon>Arthropoda</taxon>
        <taxon>Hexapoda</taxon>
        <taxon>Insecta</taxon>
        <taxon>Pterygota</taxon>
        <taxon>Neoptera</taxon>
        <taxon>Endopterygota</taxon>
        <taxon>Lepidoptera</taxon>
        <taxon>Glossata</taxon>
        <taxon>Ditrysia</taxon>
        <taxon>Bombycoidea</taxon>
        <taxon>Bombycidae</taxon>
        <taxon>Bombycinae</taxon>
        <taxon>Bombyx</taxon>
    </lineage>
</organism>
<dbReference type="AlphaFoldDB" id="A0A8R2LXL7"/>
<evidence type="ECO:0000313" key="1">
    <source>
        <dbReference type="EnsemblMetazoa" id="XP_037868966.1"/>
    </source>
</evidence>
<dbReference type="Proteomes" id="UP000005204">
    <property type="component" value="Unassembled WGS sequence"/>
</dbReference>
<dbReference type="GeneID" id="119628925"/>
<evidence type="ECO:0000313" key="2">
    <source>
        <dbReference type="Proteomes" id="UP000005204"/>
    </source>
</evidence>